<feature type="non-terminal residue" evidence="1">
    <location>
        <position position="443"/>
    </location>
</feature>
<proteinExistence type="predicted"/>
<feature type="non-terminal residue" evidence="1">
    <location>
        <position position="1"/>
    </location>
</feature>
<dbReference type="OrthoDB" id="607469at2"/>
<dbReference type="RefSeq" id="WP_143153272.1">
    <property type="nucleotide sequence ID" value="NZ_FQUX01000025.1"/>
</dbReference>
<protein>
    <submittedName>
        <fullName evidence="1">SprB repeat-containing protein</fullName>
    </submittedName>
</protein>
<reference evidence="2" key="1">
    <citation type="submission" date="2016-11" db="EMBL/GenBank/DDBJ databases">
        <authorList>
            <person name="Varghese N."/>
            <person name="Submissions S."/>
        </authorList>
    </citation>
    <scope>NUCLEOTIDE SEQUENCE [LARGE SCALE GENOMIC DNA]</scope>
    <source>
        <strain evidence="2">DSM 17539</strain>
    </source>
</reference>
<dbReference type="Proteomes" id="UP000184406">
    <property type="component" value="Unassembled WGS sequence"/>
</dbReference>
<sequence length="443" mass="46036">NPPTTQNGNLFTGLAAGTYDITVTSDRGCFTTQTITIDEPNALDAAITDVTDFACNMNNAVQSASIEVTITAGTGTPSYTYSVNGGAFIPTAGNVFTYTVTTAGNYDIIVKDSNGCTYTLPTQTINPLPTITDVSVAQITEITCNNDEVARVTVTGGSGDFSFELLPTGSAIVQAPGAATYTADFTLTAPGSYTFRVTDNVTGCYFTTAPYNVAPYDLIEVVATAVTPVTCYGDSDGVMEIEVTNYIGNYSYEVFNSNGTTTSITNTGVAPGVQSISGLPAGNFYVVITATDTPFCDDTTNTITIGSPNAILNLVETNNINANCNIGAQVTVSASGGNGGYTYAFVEDGAAVNPGDYSTSASDILDPATNLNWDVWVKDAMDCTYKIDVVIAEDPMPTVSLPAYADDQCTSNGTSYTFTATGTGVAPIKYSIGNGFQSSGTFT</sequence>
<dbReference type="InterPro" id="IPR025667">
    <property type="entry name" value="SprB_repeat"/>
</dbReference>
<dbReference type="AlphaFoldDB" id="A0A1M5HT92"/>
<dbReference type="EMBL" id="FQUX01000025">
    <property type="protein sequence ID" value="SHG19179.1"/>
    <property type="molecule type" value="Genomic_DNA"/>
</dbReference>
<name>A0A1M5HT92_9FLAO</name>
<evidence type="ECO:0000313" key="1">
    <source>
        <dbReference type="EMBL" id="SHG19179.1"/>
    </source>
</evidence>
<keyword evidence="2" id="KW-1185">Reference proteome</keyword>
<evidence type="ECO:0000313" key="2">
    <source>
        <dbReference type="Proteomes" id="UP000184406"/>
    </source>
</evidence>
<dbReference type="Pfam" id="PF13573">
    <property type="entry name" value="SprB"/>
    <property type="match status" value="1"/>
</dbReference>
<gene>
    <name evidence="1" type="ORF">SAMN03080594_1251</name>
</gene>
<organism evidence="1 2">
    <name type="scientific">Arenibacter palladensis</name>
    <dbReference type="NCBI Taxonomy" id="237373"/>
    <lineage>
        <taxon>Bacteria</taxon>
        <taxon>Pseudomonadati</taxon>
        <taxon>Bacteroidota</taxon>
        <taxon>Flavobacteriia</taxon>
        <taxon>Flavobacteriales</taxon>
        <taxon>Flavobacteriaceae</taxon>
        <taxon>Arenibacter</taxon>
    </lineage>
</organism>
<accession>A0A1M5HT92</accession>